<evidence type="ECO:0000313" key="30">
    <source>
        <dbReference type="Proteomes" id="UP001642405"/>
    </source>
</evidence>
<dbReference type="InterPro" id="IPR011009">
    <property type="entry name" value="Kinase-like_dom_sf"/>
</dbReference>
<dbReference type="InterPro" id="IPR000403">
    <property type="entry name" value="PI3/4_kinase_cat_dom"/>
</dbReference>
<dbReference type="InterPro" id="IPR014009">
    <property type="entry name" value="PIK_FAT"/>
</dbReference>
<evidence type="ECO:0000256" key="12">
    <source>
        <dbReference type="ARBA" id="ARBA00022777"/>
    </source>
</evidence>
<evidence type="ECO:0000256" key="10">
    <source>
        <dbReference type="ARBA" id="ARBA00022741"/>
    </source>
</evidence>
<feature type="compositionally biased region" description="Low complexity" evidence="24">
    <location>
        <begin position="3308"/>
        <end position="3325"/>
    </location>
</feature>
<keyword evidence="30" id="KW-1185">Reference proteome</keyword>
<evidence type="ECO:0000256" key="23">
    <source>
        <dbReference type="RuleBase" id="RU003829"/>
    </source>
</evidence>
<feature type="region of interest" description="Disordered" evidence="24">
    <location>
        <begin position="3206"/>
        <end position="3231"/>
    </location>
</feature>
<evidence type="ECO:0000256" key="22">
    <source>
        <dbReference type="PROSITE-ProRule" id="PRU00330"/>
    </source>
</evidence>
<dbReference type="InterPro" id="IPR021668">
    <property type="entry name" value="TAN"/>
</dbReference>
<dbReference type="SUPFAM" id="SSF46785">
    <property type="entry name" value="Winged helix' DNA-binding domain"/>
    <property type="match status" value="1"/>
</dbReference>
<feature type="region of interest" description="Disordered" evidence="24">
    <location>
        <begin position="3621"/>
        <end position="3656"/>
    </location>
</feature>
<dbReference type="InterPro" id="IPR036390">
    <property type="entry name" value="WH_DNA-bd_sf"/>
</dbReference>
<comment type="subunit">
    <text evidence="4">Associates with DNA double-strand breaks.</text>
</comment>
<evidence type="ECO:0000256" key="9">
    <source>
        <dbReference type="ARBA" id="ARBA00022679"/>
    </source>
</evidence>
<dbReference type="InterPro" id="IPR019559">
    <property type="entry name" value="Cullin_neddylation_domain"/>
</dbReference>
<evidence type="ECO:0000256" key="3">
    <source>
        <dbReference type="ARBA" id="ARBA00010769"/>
    </source>
</evidence>
<feature type="domain" description="PI3K/PI4K catalytic" evidence="26">
    <location>
        <begin position="2602"/>
        <end position="2913"/>
    </location>
</feature>
<dbReference type="PROSITE" id="PS50069">
    <property type="entry name" value="CULLIN_2"/>
    <property type="match status" value="1"/>
</dbReference>
<dbReference type="InterPro" id="IPR036388">
    <property type="entry name" value="WH-like_DNA-bd_sf"/>
</dbReference>
<dbReference type="Gene3D" id="1.20.1310.10">
    <property type="entry name" value="Cullin Repeats"/>
    <property type="match status" value="4"/>
</dbReference>
<dbReference type="SUPFAM" id="SSF75632">
    <property type="entry name" value="Cullin homology domain"/>
    <property type="match status" value="1"/>
</dbReference>
<proteinExistence type="inferred from homology"/>
<feature type="domain" description="Cullin family profile" evidence="25">
    <location>
        <begin position="3488"/>
        <end position="3780"/>
    </location>
</feature>
<evidence type="ECO:0000256" key="24">
    <source>
        <dbReference type="SAM" id="MobiDB-lite"/>
    </source>
</evidence>
<dbReference type="Pfam" id="PF11640">
    <property type="entry name" value="TAN"/>
    <property type="match status" value="1"/>
</dbReference>
<dbReference type="InterPro" id="IPR016158">
    <property type="entry name" value="Cullin_homology"/>
</dbReference>
<comment type="similarity">
    <text evidence="3">Belongs to the PI3/PI4-kinase family. ATM subfamily.</text>
</comment>
<evidence type="ECO:0000256" key="15">
    <source>
        <dbReference type="ARBA" id="ARBA00025079"/>
    </source>
</evidence>
<evidence type="ECO:0000259" key="28">
    <source>
        <dbReference type="PROSITE" id="PS51190"/>
    </source>
</evidence>
<comment type="subcellular location">
    <subcellularLocation>
        <location evidence="1">Nucleus</location>
    </subcellularLocation>
</comment>
<dbReference type="Pfam" id="PF02259">
    <property type="entry name" value="FAT"/>
    <property type="match status" value="1"/>
</dbReference>
<dbReference type="SUPFAM" id="SSF56112">
    <property type="entry name" value="Protein kinase-like (PK-like)"/>
    <property type="match status" value="1"/>
</dbReference>
<keyword evidence="13" id="KW-0067">ATP-binding</keyword>
<dbReference type="SMART" id="SM00884">
    <property type="entry name" value="Cullin_Nedd8"/>
    <property type="match status" value="1"/>
</dbReference>
<dbReference type="SMART" id="SM00182">
    <property type="entry name" value="CULLIN"/>
    <property type="match status" value="1"/>
</dbReference>
<dbReference type="SMART" id="SM00146">
    <property type="entry name" value="PI3Kc"/>
    <property type="match status" value="1"/>
</dbReference>
<dbReference type="PANTHER" id="PTHR37079">
    <property type="entry name" value="SERINE/THREONINE-PROTEIN KINASE ATM"/>
    <property type="match status" value="1"/>
</dbReference>
<dbReference type="Pfam" id="PF00888">
    <property type="entry name" value="Cullin"/>
    <property type="match status" value="1"/>
</dbReference>
<protein>
    <recommendedName>
        <fullName evidence="6">Serine/threonine-protein kinase TEL1</fullName>
        <ecNumber evidence="5">2.7.11.1</ecNumber>
    </recommendedName>
    <alternativeName>
        <fullName evidence="16">ATM homolog</fullName>
    </alternativeName>
    <alternativeName>
        <fullName evidence="18 19">DNA-damage checkpoint kinase TEL1</fullName>
    </alternativeName>
    <alternativeName>
        <fullName evidence="7">Serine/threonine-protein kinase tel1</fullName>
    </alternativeName>
    <alternativeName>
        <fullName evidence="17">Telomere length regulation protein 1</fullName>
    </alternativeName>
</protein>
<dbReference type="Pfam" id="PF00454">
    <property type="entry name" value="PI3_PI4_kinase"/>
    <property type="match status" value="1"/>
</dbReference>
<dbReference type="Pfam" id="PF02260">
    <property type="entry name" value="FATC"/>
    <property type="match status" value="1"/>
</dbReference>
<comment type="catalytic activity">
    <reaction evidence="21">
        <text>L-seryl-[protein] + ATP = O-phospho-L-seryl-[protein] + ADP + H(+)</text>
        <dbReference type="Rhea" id="RHEA:17989"/>
        <dbReference type="Rhea" id="RHEA-COMP:9863"/>
        <dbReference type="Rhea" id="RHEA-COMP:11604"/>
        <dbReference type="ChEBI" id="CHEBI:15378"/>
        <dbReference type="ChEBI" id="CHEBI:29999"/>
        <dbReference type="ChEBI" id="CHEBI:30616"/>
        <dbReference type="ChEBI" id="CHEBI:83421"/>
        <dbReference type="ChEBI" id="CHEBI:456216"/>
        <dbReference type="EC" id="2.7.11.1"/>
    </reaction>
</comment>
<dbReference type="Gene3D" id="3.30.1010.10">
    <property type="entry name" value="Phosphatidylinositol 3-kinase Catalytic Subunit, Chain A, domain 4"/>
    <property type="match status" value="1"/>
</dbReference>
<feature type="compositionally biased region" description="Polar residues" evidence="24">
    <location>
        <begin position="198"/>
        <end position="215"/>
    </location>
</feature>
<feature type="region of interest" description="Disordered" evidence="24">
    <location>
        <begin position="188"/>
        <end position="215"/>
    </location>
</feature>
<dbReference type="SUPFAM" id="SSF74788">
    <property type="entry name" value="Cullin repeat-like"/>
    <property type="match status" value="1"/>
</dbReference>
<name>A0ABP0B0S8_9PEZI</name>
<feature type="region of interest" description="Disordered" evidence="24">
    <location>
        <begin position="2985"/>
        <end position="3019"/>
    </location>
</feature>
<evidence type="ECO:0000256" key="20">
    <source>
        <dbReference type="ARBA" id="ARBA00047899"/>
    </source>
</evidence>
<keyword evidence="10" id="KW-0547">Nucleotide-binding</keyword>
<evidence type="ECO:0000256" key="16">
    <source>
        <dbReference type="ARBA" id="ARBA00030020"/>
    </source>
</evidence>
<feature type="region of interest" description="Disordered" evidence="24">
    <location>
        <begin position="427"/>
        <end position="456"/>
    </location>
</feature>
<feature type="region of interest" description="Disordered" evidence="24">
    <location>
        <begin position="2899"/>
        <end position="2919"/>
    </location>
</feature>
<gene>
    <name evidence="29" type="primary">TEL1</name>
    <name evidence="29" type="ORF">SCUCBS95973_001700</name>
</gene>
<dbReference type="SMART" id="SM01342">
    <property type="entry name" value="TAN"/>
    <property type="match status" value="1"/>
</dbReference>
<dbReference type="CDD" id="cd05171">
    <property type="entry name" value="PIKKc_ATM"/>
    <property type="match status" value="1"/>
</dbReference>
<dbReference type="PROSITE" id="PS51190">
    <property type="entry name" value="FATC"/>
    <property type="match status" value="1"/>
</dbReference>
<dbReference type="Proteomes" id="UP001642405">
    <property type="component" value="Unassembled WGS sequence"/>
</dbReference>
<keyword evidence="14" id="KW-0539">Nucleus</keyword>
<dbReference type="PROSITE" id="PS50290">
    <property type="entry name" value="PI3_4_KINASE_3"/>
    <property type="match status" value="1"/>
</dbReference>
<dbReference type="Gene3D" id="1.10.1070.11">
    <property type="entry name" value="Phosphatidylinositol 3-/4-kinase, catalytic domain"/>
    <property type="match status" value="1"/>
</dbReference>
<evidence type="ECO:0000259" key="27">
    <source>
        <dbReference type="PROSITE" id="PS51189"/>
    </source>
</evidence>
<dbReference type="Gene3D" id="1.10.10.10">
    <property type="entry name" value="Winged helix-like DNA-binding domain superfamily/Winged helix DNA-binding domain"/>
    <property type="match status" value="1"/>
</dbReference>
<evidence type="ECO:0000313" key="29">
    <source>
        <dbReference type="EMBL" id="CAK7213142.1"/>
    </source>
</evidence>
<dbReference type="Gene3D" id="3.30.230.130">
    <property type="entry name" value="Cullin, Chain C, Domain 2"/>
    <property type="match status" value="1"/>
</dbReference>
<dbReference type="PROSITE" id="PS00915">
    <property type="entry name" value="PI3_4_KINASE_1"/>
    <property type="match status" value="1"/>
</dbReference>
<organism evidence="29 30">
    <name type="scientific">Sporothrix curviconia</name>
    <dbReference type="NCBI Taxonomy" id="1260050"/>
    <lineage>
        <taxon>Eukaryota</taxon>
        <taxon>Fungi</taxon>
        <taxon>Dikarya</taxon>
        <taxon>Ascomycota</taxon>
        <taxon>Pezizomycotina</taxon>
        <taxon>Sordariomycetes</taxon>
        <taxon>Sordariomycetidae</taxon>
        <taxon>Ophiostomatales</taxon>
        <taxon>Ophiostomataceae</taxon>
        <taxon>Sporothrix</taxon>
    </lineage>
</organism>
<dbReference type="InterPro" id="IPR018936">
    <property type="entry name" value="PI3/4_kinase_CS"/>
</dbReference>
<keyword evidence="11" id="KW-0227">DNA damage</keyword>
<dbReference type="InterPro" id="IPR036940">
    <property type="entry name" value="PI3/4_kinase_cat_sf"/>
</dbReference>
<evidence type="ECO:0000256" key="4">
    <source>
        <dbReference type="ARBA" id="ARBA00011370"/>
    </source>
</evidence>
<dbReference type="InterPro" id="IPR036317">
    <property type="entry name" value="Cullin_homology_sf"/>
</dbReference>
<comment type="function">
    <text evidence="15">Serine/threonine protein kinase which activates checkpoint signaling upon genotoxic stresses such as ionizing radiation (IR), ultraviolet light (UV), or DNA replication stalling, thereby acting as a DNA damage sensor. Recognizes the substrate consensus sequence [ST]-Q. Phosphorylates histone H2A to form H2AS128ph (gamma-H2A) at sites of DNA damage, involved in the regulation of DNA damage response mechanism. Required for the control of telomere length and genome stability.</text>
</comment>
<dbReference type="EC" id="2.7.11.1" evidence="5"/>
<evidence type="ECO:0000256" key="7">
    <source>
        <dbReference type="ARBA" id="ARBA00020288"/>
    </source>
</evidence>
<evidence type="ECO:0000259" key="26">
    <source>
        <dbReference type="PROSITE" id="PS50290"/>
    </source>
</evidence>
<evidence type="ECO:0000256" key="11">
    <source>
        <dbReference type="ARBA" id="ARBA00022763"/>
    </source>
</evidence>
<dbReference type="PROSITE" id="PS51189">
    <property type="entry name" value="FAT"/>
    <property type="match status" value="1"/>
</dbReference>
<dbReference type="InterPro" id="IPR044107">
    <property type="entry name" value="PIKKc_ATM"/>
</dbReference>
<evidence type="ECO:0000256" key="8">
    <source>
        <dbReference type="ARBA" id="ARBA00022527"/>
    </source>
</evidence>
<feature type="compositionally biased region" description="Acidic residues" evidence="24">
    <location>
        <begin position="3628"/>
        <end position="3639"/>
    </location>
</feature>
<dbReference type="InterPro" id="IPR059120">
    <property type="entry name" value="Cullin-like_AB"/>
</dbReference>
<dbReference type="InterPro" id="IPR003152">
    <property type="entry name" value="FATC_dom"/>
</dbReference>
<dbReference type="InterPro" id="IPR016024">
    <property type="entry name" value="ARM-type_fold"/>
</dbReference>
<evidence type="ECO:0000259" key="25">
    <source>
        <dbReference type="PROSITE" id="PS50069"/>
    </source>
</evidence>
<feature type="domain" description="FATC" evidence="28">
    <location>
        <begin position="2942"/>
        <end position="2975"/>
    </location>
</feature>
<sequence length="3906" mass="432257">MAPRSKAIVSDDAESIRASIVGGNSTERLKALQDLISLFTRKLQGSTQLPLDAKAYHSLVEALFQCSLSEKKSYLSNKRTTKSTAESRLVASAEALRLAVNYGAAGIKRKVARAIVDHITQTLPGRDHEFVQPILQDYTKALVSLLSHPANVEQLGTVNGEGWHACASFFVDAIGRFAEVPADRDAFSSRASPAPGTLSLSAGQSRPSASTLAKSRATSQASSKILETLVQGMYYLVSASNAPLKAAAPQLANAALRVLQMRQLGVGTLQQMACASIRCIVQHRQGDDAALVQNIVREIMPLLGHWWHPRSSASQSESVNSIREEILRTIYTLQLHIEALALHSPADGILDHVRDVLDNLWMEYAKRDDRTRLQIVDLAFSFASTSCFDARFFGLSTHDVSAERRWAVVEVIAILEAIYARYARHAPGGHSGQEAEGLDDQPRKRRRVGEPPSRVRVQLASPDAGTKLAALQVLPFYLQMHEMAADDLSNVLQRLAQFISDKQAVVCSWAMLACASCTHQLHAKDKDGSLAGLWGQIWQIAARSVSLPATSRAACALLHTMLETELIPYHTIGDDINILVTAAEVSGPALLVDSSLVLMLHLFHVRNTTLPSASETTASHILRWLFSRWKPFDLSFASVYSALAPTYDIVNLVSVCAGSPVQELRRPVESFGGPIKQTWKDREESDDMMRYLLLLPPPKTRRRVKHATCQYSSPTTSTTSTTLQEFRDPASSNTARNAVLELLQPNMDEFLQMADAWNRKGGESVSQISSQRMQSLASFCIVCACLSPQLGSVNSSLARDLEPQLLNLVEATFKALHNAEQNRAFFEVWLSTIHAHLPQMSAAETGRFTRDQPVLLKIVALLSQALEEENAKQSSLSSNGFMEIDDGFDSAISQGSVTAKPITVPRQAASLSTSSASFFLNVSQRLHLLFFVHEDANKVNVLPEGFLDQFLALSNEDLLLCSDFMRDLFGSDLVVVPEDALKIVEVVGDIIGEDEYSCCEIALTTCIEVMQGFVSVWPDEKLDVSARIDELYTYLVHQSLPKNSLSTNAQVCLARLLYRLLEVNPTYGSNLGLPSCRSTLLSILQTGSVPVKYFVAMNLPKIFALYVLKVHDELFVDILESLPSDPAWPEGISFRLLALAELARSWPTLLRRCIYHIFETPGRLKQCAGFAARCLAKVATALALDSPRDLFKLFAPQLLYTWLEHDKIEDVPYEIFGFSSLDDLIAKAAQTEAVALMLMRGQETEAFAIAARLNLSNADLVQRTFAKVTAYSIAHDVAMTKDKSQTTAESRIRKVLGRDRFVEAIYHNLADIVAILFDIIDQEDPIERYFAKDPALKYAADIMAEIKTFNHSPVNLPPNQQPMFKAKYLTRELAYICSRTEYDLNTLWTPALVVSVARKLFNTIRPALGSLHACAVIRKVRVLICLAGEQATGSYPLEMLLHAVRPFVQDAECADDALGITKYLVTRGAGHLTQYPSFYAGYALSMLASLRMFLESSQASTTQESQFKATMSKAQHFHGWFAKHLRDYDSPAFVDNVQRTAFRSITQSATQIRASGNAERGTPESTLLLEIFKDGEQDARLLNDSARDLVLGMLCSDFHVPASIRADIIETDQDAQAHGAVVWKSCGATALSKEYLIWAGRVVGRSFAASGTIHKDLLRESRLDQYQGAASSSSSTSTGSEQGLLRLLETLTMRAESATAGFAESALRTIVSKATIAGDSMLQLACQDSLSEALLVSSSWGQYRTPPSDFDESAVAPITAADAFKLSHIEEPNWAQNLAVYLAHCIPDDVVLRVLPPILTNAKGFAEQAFPFIVHLVLLFQLQKHQTVKRSLSEAAKAWLACTAPSAQDNVKLLINTLVYLRTQALPNENSITERHKWLDVDLSVAAEAASRCGMFKIALLLAEVAITEVPKPSRRSSGVNLKDLDVPERTDLLLGIYENIDDPDAYYGLPQSPSLSSVLARLEYEKDGSKTLAFRGAQYDSHLRRHNASAAADGQALVQALSNIGLSGLSHSLLQTHQSSLGSTSASLDSTFTTARRLGMWNLPVPAMAAGTGNPSVTIYKAFQGVHQATDRTAAQQAVYEGLGSTMKQVTSQSLTVSSLRHHLGALAALTELDDVLNVTDTAELQNMLDKFEDRSKWMMSKQYDDVSQLLSYRETTLSTISEQNYVRGSMKVSPAEARLVEIRGLLLSSSIYRFHHAMQESLNVTTALSDLIVPSEELGLSVDAAIKMETASSLWDHGEMLASIRVLQSIDRDSSLNKQMVPVSRSDLLSKIGYQVSVARLESADSIQKKYLEPALRELKGKNEGKEAGRVFHQFAMFCDQQLQNPDGLEDLARLQSLREGKSNEVKQLRELIGGAKDSQVRHRYTIHLNKAKQWLGLDEQELHRVEQTRNEFVKLSLENYLLSLVASDEHNNDTLRFAALWLERSSEDSTNEAVAKYLHKVPTRKFAPLMNQLTSRLQGQPGLFQELLFDLVYRICSDHPYHGMYQIWSGVRTRPNQKDAVAVLRQKATEQVARQLMLPASNVASIWQAIDRTSKSYHMLAVEKDSGYKAGHRLPLKESRAGSELIQSLARYAIPPPTMEIPLEADRVYVGRVPMITRLEPTMSIASGVSAPKILTTVGSDGVRYRQLVKGGNDDLRQDAIMEQVFAAVSALLKLHRTSRQRNLGIRTYKVLPLTASSGLIEFVPNTIPLHEYLMPAHERYYPRDLKGSQCRKEIGNVQTRPVDTRISTYRKVTERFHPVMRFFFLEYFPDPDEWFVRRLAYTRATAAISMLGHVLGLGDRHGHNILLDSKTGEVVHIDLGVAFEMGRVLPVPELVPFRLTRDIVDGMGITGVEGVFRRCCEFTLDAMREETYSIMTILDVLRYDPLYSWSISPVRLAKLQDARSRTDEAAAAAAAAVGGDTSAGGGGEDDADVRNRVVVNEPSEADRALEVVRKKLSKTLSVAATVNDLINQAADERNLAVLYSVDSTPSLPLAFSASVLHPKRSRIQQQQQQQPGEDSKDTMSTVKTPGKWPDVVDLTGPSSQLWGTPKTAAAAMPTAFQPHTGARKLVIKNLRVTTPAARAEQVQSYYDKTAADIEAALQAVFANEPPRVPLERLYRGVEDLCTHGQARQLYRQLQAQVKKHLQETVLENIRTQTLGASDVETLRTVHAHWLAWVKQSTLVRSMFSYLDRAYLVNERTLLQINDMLIAQFRKMVFDEDKSSMESDTDGKAKSAEEDPATQTIASADGPSAMIGRRLVAGMCELVDQDRRNEAGFDAALLRNAVSMVHVFNVYGTFFEVPFLRTSEAYVRDFVLERESAASMSAPSSSSAPSSASSSSSSTNLQPYITACEALIVRESTRCNAFNLDSSTKKQLLHMIERVLIVERVAKLVDAASLTALIEAGDIAAVKTLYSLLRLPGLHKRLRTPWEAYVQKTGLAIVTDTAHGDEMIVRLLLLRRTLDVLVRDAFGRDGYFTHGMRDAFGRFVNDPVVAKAWGGKKGTSKVGEMVAKHLDLLLRGGLKTLPPTLLSDTKDIIDADRSGQASTGGDEDAELDRQLDQGLELFRFIQGKDVFEAFYKKDLARRLLMGRSASQDAERNMLSKLKTECGSTFTQNLEQMFRDQELSRDEMAAYRQWLQGRGKEEEEEDDDDDDEEKEKKKNKKKSGSSLSSPQNAVDLQVSVLAESAWPLYPKTALNLPPEVLAQVNLFDKYYKTKHTGRKLAWTHTLGHCLLKARFNRGVKELMVSSFQAAVLLLFNEAEEGADAATNGVLSYAQIGQATALTGTDLTRTLQSLACGKVRVLTKHPKGRDVGETDTFTVNKAFTDPKFRIKINQIQLKETKAENAATYERVSADRQYETQAAIVRIMKSRKSLAHAQLVAEVIGQTKSRGALDPADIKQSIEKLIEKDYLEREDGKYVYLA</sequence>
<dbReference type="Pfam" id="PF10557">
    <property type="entry name" value="Cullin_Nedd8"/>
    <property type="match status" value="1"/>
</dbReference>
<keyword evidence="9 29" id="KW-0808">Transferase</keyword>
<evidence type="ECO:0000256" key="21">
    <source>
        <dbReference type="ARBA" id="ARBA00048679"/>
    </source>
</evidence>
<comment type="caution">
    <text evidence="29">The sequence shown here is derived from an EMBL/GenBank/DDBJ whole genome shotgun (WGS) entry which is preliminary data.</text>
</comment>
<evidence type="ECO:0000256" key="2">
    <source>
        <dbReference type="ARBA" id="ARBA00006019"/>
    </source>
</evidence>
<dbReference type="Pfam" id="PF26557">
    <property type="entry name" value="Cullin_AB"/>
    <property type="match status" value="1"/>
</dbReference>
<accession>A0ABP0B0S8</accession>
<keyword evidence="12 29" id="KW-0418">Kinase</keyword>
<comment type="similarity">
    <text evidence="2 22 23">Belongs to the cullin family.</text>
</comment>
<evidence type="ECO:0000256" key="17">
    <source>
        <dbReference type="ARBA" id="ARBA00030222"/>
    </source>
</evidence>
<comment type="catalytic activity">
    <reaction evidence="20">
        <text>L-threonyl-[protein] + ATP = O-phospho-L-threonyl-[protein] + ADP + H(+)</text>
        <dbReference type="Rhea" id="RHEA:46608"/>
        <dbReference type="Rhea" id="RHEA-COMP:11060"/>
        <dbReference type="Rhea" id="RHEA-COMP:11605"/>
        <dbReference type="ChEBI" id="CHEBI:15378"/>
        <dbReference type="ChEBI" id="CHEBI:30013"/>
        <dbReference type="ChEBI" id="CHEBI:30616"/>
        <dbReference type="ChEBI" id="CHEBI:61977"/>
        <dbReference type="ChEBI" id="CHEBI:456216"/>
        <dbReference type="EC" id="2.7.11.1"/>
    </reaction>
</comment>
<dbReference type="InterPro" id="IPR016159">
    <property type="entry name" value="Cullin_repeat-like_dom_sf"/>
</dbReference>
<dbReference type="InterPro" id="IPR001373">
    <property type="entry name" value="Cullin_N"/>
</dbReference>
<evidence type="ECO:0000256" key="19">
    <source>
        <dbReference type="ARBA" id="ARBA00032467"/>
    </source>
</evidence>
<evidence type="ECO:0000256" key="14">
    <source>
        <dbReference type="ARBA" id="ARBA00023242"/>
    </source>
</evidence>
<evidence type="ECO:0000256" key="5">
    <source>
        <dbReference type="ARBA" id="ARBA00012513"/>
    </source>
</evidence>
<feature type="domain" description="FAT" evidence="27">
    <location>
        <begin position="1885"/>
        <end position="2496"/>
    </location>
</feature>
<keyword evidence="8" id="KW-0723">Serine/threonine-protein kinase</keyword>
<dbReference type="SUPFAM" id="SSF48371">
    <property type="entry name" value="ARM repeat"/>
    <property type="match status" value="1"/>
</dbReference>
<reference evidence="29 30" key="1">
    <citation type="submission" date="2024-01" db="EMBL/GenBank/DDBJ databases">
        <authorList>
            <person name="Allen C."/>
            <person name="Tagirdzhanova G."/>
        </authorList>
    </citation>
    <scope>NUCLEOTIDE SEQUENCE [LARGE SCALE GENOMIC DNA]</scope>
</reference>
<dbReference type="GO" id="GO:0004674">
    <property type="term" value="F:protein serine/threonine kinase activity"/>
    <property type="evidence" value="ECO:0007669"/>
    <property type="project" value="UniProtKB-EC"/>
</dbReference>
<dbReference type="PANTHER" id="PTHR37079:SF4">
    <property type="entry name" value="SERINE_THREONINE-PROTEIN KINASE ATM"/>
    <property type="match status" value="1"/>
</dbReference>
<dbReference type="InterPro" id="IPR038980">
    <property type="entry name" value="ATM_plant"/>
</dbReference>
<evidence type="ECO:0000256" key="13">
    <source>
        <dbReference type="ARBA" id="ARBA00022840"/>
    </source>
</evidence>
<dbReference type="EMBL" id="CAWUHB010000006">
    <property type="protein sequence ID" value="CAK7213142.1"/>
    <property type="molecule type" value="Genomic_DNA"/>
</dbReference>
<evidence type="ECO:0000256" key="1">
    <source>
        <dbReference type="ARBA" id="ARBA00004123"/>
    </source>
</evidence>
<evidence type="ECO:0000256" key="6">
    <source>
        <dbReference type="ARBA" id="ARBA00014619"/>
    </source>
</evidence>
<feature type="region of interest" description="Disordered" evidence="24">
    <location>
        <begin position="3308"/>
        <end position="3327"/>
    </location>
</feature>
<evidence type="ECO:0000256" key="18">
    <source>
        <dbReference type="ARBA" id="ARBA00031460"/>
    </source>
</evidence>
<dbReference type="InterPro" id="IPR003151">
    <property type="entry name" value="PIK-rel_kinase_FAT"/>
</dbReference>
<feature type="compositionally biased region" description="Basic and acidic residues" evidence="24">
    <location>
        <begin position="3206"/>
        <end position="3220"/>
    </location>
</feature>